<evidence type="ECO:0000256" key="1">
    <source>
        <dbReference type="SAM" id="Coils"/>
    </source>
</evidence>
<keyword evidence="3" id="KW-1185">Reference proteome</keyword>
<dbReference type="EMBL" id="QKWP01000945">
    <property type="protein sequence ID" value="RIB13218.1"/>
    <property type="molecule type" value="Genomic_DNA"/>
</dbReference>
<feature type="coiled-coil region" evidence="1">
    <location>
        <begin position="155"/>
        <end position="185"/>
    </location>
</feature>
<name>A0A397UV16_9GLOM</name>
<organism evidence="2 3">
    <name type="scientific">Gigaspora rosea</name>
    <dbReference type="NCBI Taxonomy" id="44941"/>
    <lineage>
        <taxon>Eukaryota</taxon>
        <taxon>Fungi</taxon>
        <taxon>Fungi incertae sedis</taxon>
        <taxon>Mucoromycota</taxon>
        <taxon>Glomeromycotina</taxon>
        <taxon>Glomeromycetes</taxon>
        <taxon>Diversisporales</taxon>
        <taxon>Gigasporaceae</taxon>
        <taxon>Gigaspora</taxon>
    </lineage>
</organism>
<keyword evidence="1" id="KW-0175">Coiled coil</keyword>
<dbReference type="Proteomes" id="UP000266673">
    <property type="component" value="Unassembled WGS sequence"/>
</dbReference>
<sequence>MDSSLESKKPLCLFTFFAQKDPNSEAVKRTVICKTDENQKWRNACAPAALKRLTELAKYFPELTLLLDSIKRFSLCEHHYNQIVAKNSFIDKLKKAGEPVSVDSGESERKRLKLSNVDNDDPVEKTFVDFGAQVNLLEKTSVDFGSQVSLLDPTCDMLLNKIEELENFNRQLLSENEELRKRLDERFTDRQERINSVIVIAKKERSSLYEDIVNLIKGHERFSLGSLLEYSPSKWLAERNSVIVKFIETLTYNDKEHQHEGEKLFKCAVAVDAIYVSRHLKYVSAINLVALAVKYSLARSKMVVDIDNHIISSGSYKMFVNWLEGFLFLAFDNEQKGQKNYLDRGSNTVVFHTVMSFIALNHEQYNNIQNTDPWLCSAFNQKQYEELFYLISGMENEIHEELTNYLSTILEKLLIEKNQETNTIDELVYHQSQIGYMKKCTVCQTSNIDNKKRNCPTCHNKLLTISEINKQFDEPSNITNIAKKSLDISPYAFEEAWLTPENEVYMPQLFVPDPIGINPNSVANIRKVLKHIEEISGVKNGSHKWVVVTCDGVPYHHIQKIKSEFPWLILIPGALHEEMNMLRAFVELNWDVDIRNFAHCQGYRSDNQLRFFKNCSDHHKHAMASELMWPYIVSEENPSVEGYLKWVQNQTDPVFRLKYKQTFFYLQAIINFRTGVRFNRPSLRHAARQMFAPIWSAR</sequence>
<comment type="caution">
    <text evidence="2">The sequence shown here is derived from an EMBL/GenBank/DDBJ whole genome shotgun (WGS) entry which is preliminary data.</text>
</comment>
<dbReference type="AlphaFoldDB" id="A0A397UV16"/>
<evidence type="ECO:0000313" key="3">
    <source>
        <dbReference type="Proteomes" id="UP000266673"/>
    </source>
</evidence>
<accession>A0A397UV16</accession>
<reference evidence="2 3" key="1">
    <citation type="submission" date="2018-06" db="EMBL/GenBank/DDBJ databases">
        <title>Comparative genomics reveals the genomic features of Rhizophagus irregularis, R. cerebriforme, R. diaphanum and Gigaspora rosea, and their symbiotic lifestyle signature.</title>
        <authorList>
            <person name="Morin E."/>
            <person name="San Clemente H."/>
            <person name="Chen E.C.H."/>
            <person name="De La Providencia I."/>
            <person name="Hainaut M."/>
            <person name="Kuo A."/>
            <person name="Kohler A."/>
            <person name="Murat C."/>
            <person name="Tang N."/>
            <person name="Roy S."/>
            <person name="Loubradou J."/>
            <person name="Henrissat B."/>
            <person name="Grigoriev I.V."/>
            <person name="Corradi N."/>
            <person name="Roux C."/>
            <person name="Martin F.M."/>
        </authorList>
    </citation>
    <scope>NUCLEOTIDE SEQUENCE [LARGE SCALE GENOMIC DNA]</scope>
    <source>
        <strain evidence="2 3">DAOM 194757</strain>
    </source>
</reference>
<evidence type="ECO:0000313" key="2">
    <source>
        <dbReference type="EMBL" id="RIB13218.1"/>
    </source>
</evidence>
<protein>
    <submittedName>
        <fullName evidence="2">Uncharacterized protein</fullName>
    </submittedName>
</protein>
<gene>
    <name evidence="2" type="ORF">C2G38_2098866</name>
</gene>
<dbReference type="OrthoDB" id="2412581at2759"/>
<proteinExistence type="predicted"/>